<dbReference type="PANTHER" id="PTHR36169:SF1">
    <property type="entry name" value="ACETATE KINASE EUTQ"/>
    <property type="match status" value="1"/>
</dbReference>
<accession>A5E2S1</accession>
<dbReference type="HOGENOM" id="CLU_053543_0_0_1"/>
<evidence type="ECO:0000313" key="4">
    <source>
        <dbReference type="Proteomes" id="UP000001996"/>
    </source>
</evidence>
<dbReference type="InterPro" id="IPR033140">
    <property type="entry name" value="Lipase_GDXG_put_SER_AS"/>
</dbReference>
<reference evidence="3 4" key="1">
    <citation type="journal article" date="2009" name="Nature">
        <title>Evolution of pathogenicity and sexual reproduction in eight Candida genomes.</title>
        <authorList>
            <person name="Butler G."/>
            <person name="Rasmussen M.D."/>
            <person name="Lin M.F."/>
            <person name="Santos M.A."/>
            <person name="Sakthikumar S."/>
            <person name="Munro C.A."/>
            <person name="Rheinbay E."/>
            <person name="Grabherr M."/>
            <person name="Forche A."/>
            <person name="Reedy J.L."/>
            <person name="Agrafioti I."/>
            <person name="Arnaud M.B."/>
            <person name="Bates S."/>
            <person name="Brown A.J."/>
            <person name="Brunke S."/>
            <person name="Costanzo M.C."/>
            <person name="Fitzpatrick D.A."/>
            <person name="de Groot P.W."/>
            <person name="Harris D."/>
            <person name="Hoyer L.L."/>
            <person name="Hube B."/>
            <person name="Klis F.M."/>
            <person name="Kodira C."/>
            <person name="Lennard N."/>
            <person name="Logue M.E."/>
            <person name="Martin R."/>
            <person name="Neiman A.M."/>
            <person name="Nikolaou E."/>
            <person name="Quail M.A."/>
            <person name="Quinn J."/>
            <person name="Santos M.C."/>
            <person name="Schmitzberger F.F."/>
            <person name="Sherlock G."/>
            <person name="Shah P."/>
            <person name="Silverstein K.A."/>
            <person name="Skrzypek M.S."/>
            <person name="Soll D."/>
            <person name="Staggs R."/>
            <person name="Stansfield I."/>
            <person name="Stumpf M.P."/>
            <person name="Sudbery P.E."/>
            <person name="Srikantha T."/>
            <person name="Zeng Q."/>
            <person name="Berman J."/>
            <person name="Berriman M."/>
            <person name="Heitman J."/>
            <person name="Gow N.A."/>
            <person name="Lorenz M.C."/>
            <person name="Birren B.W."/>
            <person name="Kellis M."/>
            <person name="Cuomo C.A."/>
        </authorList>
    </citation>
    <scope>NUCLEOTIDE SEQUENCE [LARGE SCALE GENOMIC DNA]</scope>
    <source>
        <strain evidence="4">ATCC 11503 / BCRC 21390 / CBS 2605 / JCM 1781 / NBRC 1676 / NRRL YB-4239</strain>
    </source>
</reference>
<dbReference type="InParanoid" id="A5E2S1"/>
<dbReference type="Pfam" id="PF10340">
    <property type="entry name" value="Say1_Mug180"/>
    <property type="match status" value="1"/>
</dbReference>
<sequence>MISLQGIWVIITFFLEAAILILTYPILGGINPKYKHSLKQSLKLLFFRKQLSLPIPDAKYLTLYTNPFLLNNIIGNLYPGIVKNLHNYNKRYDQQSIWINEAPNRKPDDPIIIYLHGGGYYGQTLIAQIEGLLSIYQLVDPAKRARLSVLLLDYSLASNGYKLTTQLYELAATYKRLTEQEGNTNIILAGDSAGGHLAVTFTQWIHSEQGGSWTYPRSLVLLSPWVKLAADKVQHTPGHSYHDNEKKDLIQYSWFSQASRAQALKGELNHKTLTVSPGNCPYKQSDWDQIPTFSKPGYSVFVIAGEHESFLDDIIEFAKYAVDSRLPKPKQDSRGIFDPHVHEYKREEPNGPYVDVIIEPWGVHVGSLNFENEIVNKVNDDPNLKLSDLDEVKYFGIVKIVKFLNKVLE</sequence>
<dbReference type="AlphaFoldDB" id="A5E2S1"/>
<gene>
    <name evidence="3" type="ORF">LELG_03908</name>
</gene>
<evidence type="ECO:0000256" key="1">
    <source>
        <dbReference type="PROSITE-ProRule" id="PRU10038"/>
    </source>
</evidence>
<evidence type="ECO:0000313" key="3">
    <source>
        <dbReference type="EMBL" id="EDK45729.1"/>
    </source>
</evidence>
<dbReference type="OMA" id="IMISLRA"/>
<dbReference type="EMBL" id="CH981528">
    <property type="protein sequence ID" value="EDK45729.1"/>
    <property type="molecule type" value="Genomic_DNA"/>
</dbReference>
<dbReference type="RefSeq" id="XP_001524876.1">
    <property type="nucleotide sequence ID" value="XM_001524826.1"/>
</dbReference>
<dbReference type="GeneID" id="5232235"/>
<dbReference type="PROSITE" id="PS01174">
    <property type="entry name" value="LIPASE_GDXG_SER"/>
    <property type="match status" value="1"/>
</dbReference>
<keyword evidence="2" id="KW-0472">Membrane</keyword>
<dbReference type="Proteomes" id="UP000001996">
    <property type="component" value="Unassembled WGS sequence"/>
</dbReference>
<dbReference type="KEGG" id="lel:PVL30_004732"/>
<proteinExistence type="predicted"/>
<dbReference type="Gene3D" id="3.40.50.1820">
    <property type="entry name" value="alpha/beta hydrolase"/>
    <property type="match status" value="1"/>
</dbReference>
<evidence type="ECO:0000256" key="2">
    <source>
        <dbReference type="SAM" id="Phobius"/>
    </source>
</evidence>
<name>A5E2S1_LODEL</name>
<dbReference type="InterPro" id="IPR029058">
    <property type="entry name" value="AB_hydrolase_fold"/>
</dbReference>
<protein>
    <recommendedName>
        <fullName evidence="5">Alpha/beta hydrolase fold-3 domain-containing protein</fullName>
    </recommendedName>
</protein>
<dbReference type="VEuPathDB" id="FungiDB:LELG_03908"/>
<dbReference type="eggNOG" id="KOG1515">
    <property type="taxonomic scope" value="Eukaryota"/>
</dbReference>
<keyword evidence="2" id="KW-0812">Transmembrane</keyword>
<dbReference type="SUPFAM" id="SSF53474">
    <property type="entry name" value="alpha/beta-Hydrolases"/>
    <property type="match status" value="1"/>
</dbReference>
<dbReference type="InterPro" id="IPR010424">
    <property type="entry name" value="EutQ"/>
</dbReference>
<keyword evidence="4" id="KW-1185">Reference proteome</keyword>
<feature type="active site" evidence="1">
    <location>
        <position position="192"/>
    </location>
</feature>
<evidence type="ECO:0008006" key="5">
    <source>
        <dbReference type="Google" id="ProtNLM"/>
    </source>
</evidence>
<dbReference type="ESTHER" id="lodel-a5e2s1">
    <property type="family name" value="Steryl_acetyl_hydrolase"/>
</dbReference>
<feature type="transmembrane region" description="Helical" evidence="2">
    <location>
        <begin position="6"/>
        <end position="27"/>
    </location>
</feature>
<dbReference type="STRING" id="379508.A5E2S1"/>
<dbReference type="InterPro" id="IPR019436">
    <property type="entry name" value="Say1-like"/>
</dbReference>
<dbReference type="PANTHER" id="PTHR36169">
    <property type="entry name" value="ETHANOLAMINE UTILIZATION PROTEIN EUTQ"/>
    <property type="match status" value="1"/>
</dbReference>
<keyword evidence="2" id="KW-1133">Transmembrane helix</keyword>
<organism evidence="3 4">
    <name type="scientific">Lodderomyces elongisporus (strain ATCC 11503 / CBS 2605 / JCM 1781 / NBRC 1676 / NRRL YB-4239)</name>
    <name type="common">Yeast</name>
    <name type="synonym">Saccharomyces elongisporus</name>
    <dbReference type="NCBI Taxonomy" id="379508"/>
    <lineage>
        <taxon>Eukaryota</taxon>
        <taxon>Fungi</taxon>
        <taxon>Dikarya</taxon>
        <taxon>Ascomycota</taxon>
        <taxon>Saccharomycotina</taxon>
        <taxon>Pichiomycetes</taxon>
        <taxon>Debaryomycetaceae</taxon>
        <taxon>Candida/Lodderomyces clade</taxon>
        <taxon>Lodderomyces</taxon>
    </lineage>
</organism>
<dbReference type="OrthoDB" id="2152029at2759"/>